<feature type="compositionally biased region" description="Basic and acidic residues" evidence="2">
    <location>
        <begin position="391"/>
        <end position="422"/>
    </location>
</feature>
<feature type="region of interest" description="Disordered" evidence="2">
    <location>
        <begin position="305"/>
        <end position="327"/>
    </location>
</feature>
<dbReference type="Pfam" id="PF00170">
    <property type="entry name" value="bZIP_1"/>
    <property type="match status" value="1"/>
</dbReference>
<feature type="coiled-coil region" evidence="1">
    <location>
        <begin position="547"/>
        <end position="595"/>
    </location>
</feature>
<dbReference type="Gene3D" id="1.20.5.170">
    <property type="match status" value="1"/>
</dbReference>
<organism evidence="4 6">
    <name type="scientific">Furculomyces boomerangus</name>
    <dbReference type="NCBI Taxonomy" id="61424"/>
    <lineage>
        <taxon>Eukaryota</taxon>
        <taxon>Fungi</taxon>
        <taxon>Fungi incertae sedis</taxon>
        <taxon>Zoopagomycota</taxon>
        <taxon>Kickxellomycotina</taxon>
        <taxon>Harpellomycetes</taxon>
        <taxon>Harpellales</taxon>
        <taxon>Harpellaceae</taxon>
        <taxon>Furculomyces</taxon>
    </lineage>
</organism>
<gene>
    <name evidence="5" type="ORF">BB559_004438</name>
    <name evidence="4" type="ORF">BB559_005952</name>
</gene>
<feature type="compositionally biased region" description="Basic residues" evidence="2">
    <location>
        <begin position="377"/>
        <end position="386"/>
    </location>
</feature>
<dbReference type="EMBL" id="MBFT01000712">
    <property type="protein sequence ID" value="PVU87661.1"/>
    <property type="molecule type" value="Genomic_DNA"/>
</dbReference>
<sequence length="887" mass="99478">MTNSSSLQSNSSGKIDSKSKKPFLCTNQLDRILKDSENQTNTLGLFYNNPTAGTNMISFINEKPDYPPKEKIVHFGYLNLDNNQNINHFDMKQYQMNLSNLASIENDFEISEKLDWSRYLETTANASPLWSTGSSVSDDISYVPCNLTDASQQSFSHSPNSIVYGSNMIDYSTDNNTNLINTVDLIMPLDATELHQSDSTYSNNDLINKACEFSDNYHQTPFFHTKSDIDNSLDSLINQYINTEALGNSNQLSQQNMEIVKNSLFPSETTLFKTKNFFSPIGLDNSGCIQPALITNNTEKFSKKLQNASNTSRLTPKTSSNKESDLSQLKKALQSKSTNSLSNIAPLIKAEPGTDIISEHANTNAFTNSTTNQQKSISKHQKKPSLVRKNLPKELEATYESSTKKIKVEPTTDCKHQSRDSSPKSNSVQDTLNLNLNLNQTSGSASKFTNILPRADLNQEPPKPAKQEQVTSKFSLIRPLNYETNSKTTDNSVLSEPLKYSLSNSGPTSNIQVKPMIGSKQQATPDQVAAKRQERLIKNRAAALQSRKKRREHMDFLEQKVNDLEDENTDLKKKVQETEALLKLVQEQLSALRIETESSKANSTTNDNSSNKLELSKVKTNVNKSINIISIQPDGHFENQHPKQTFVGSVLMAVLFSFTIFCFPSPLDSQTPKFTHSGIDSTHHIPESSEIISCLGNNSFDKKLSSTQLISKHNSDEKHSSQKHIISHVRKSIREFTRHIVPSSPSPLVLPNELPFTYATEPEIETLRKIDFLNKQKVSLKRPLTTNESNHLHEWISNNLKPLYVTDSNQSSISEISFNSPPNNCQEVDSSSKNDANMKDSLQSKDEMVYFNDFEYKLKNSAQKPANSYNSGLKVDTNGFMDEKNFA</sequence>
<proteinExistence type="predicted"/>
<feature type="region of interest" description="Disordered" evidence="2">
    <location>
        <begin position="817"/>
        <end position="838"/>
    </location>
</feature>
<feature type="compositionally biased region" description="Polar residues" evidence="2">
    <location>
        <begin position="817"/>
        <end position="829"/>
    </location>
</feature>
<keyword evidence="1" id="KW-0175">Coiled coil</keyword>
<keyword evidence="6" id="KW-1185">Reference proteome</keyword>
<dbReference type="SUPFAM" id="SSF57959">
    <property type="entry name" value="Leucine zipper domain"/>
    <property type="match status" value="1"/>
</dbReference>
<evidence type="ECO:0000313" key="6">
    <source>
        <dbReference type="Proteomes" id="UP000245699"/>
    </source>
</evidence>
<evidence type="ECO:0000256" key="1">
    <source>
        <dbReference type="SAM" id="Coils"/>
    </source>
</evidence>
<feature type="compositionally biased region" description="Polar residues" evidence="2">
    <location>
        <begin position="305"/>
        <end position="319"/>
    </location>
</feature>
<dbReference type="OrthoDB" id="674948at2759"/>
<dbReference type="InterPro" id="IPR046347">
    <property type="entry name" value="bZIP_sf"/>
</dbReference>
<dbReference type="AlphaFoldDB" id="A0A2T9Y5P6"/>
<evidence type="ECO:0000313" key="5">
    <source>
        <dbReference type="EMBL" id="PVU90793.1"/>
    </source>
</evidence>
<dbReference type="Proteomes" id="UP000245699">
    <property type="component" value="Unassembled WGS sequence"/>
</dbReference>
<protein>
    <recommendedName>
        <fullName evidence="3">BZIP domain-containing protein</fullName>
    </recommendedName>
</protein>
<feature type="domain" description="BZIP" evidence="3">
    <location>
        <begin position="529"/>
        <end position="592"/>
    </location>
</feature>
<reference evidence="4 6" key="1">
    <citation type="journal article" date="2018" name="MBio">
        <title>Comparative Genomics Reveals the Core Gene Toolbox for the Fungus-Insect Symbiosis.</title>
        <authorList>
            <person name="Wang Y."/>
            <person name="Stata M."/>
            <person name="Wang W."/>
            <person name="Stajich J.E."/>
            <person name="White M.M."/>
            <person name="Moncalvo J.M."/>
        </authorList>
    </citation>
    <scope>NUCLEOTIDE SEQUENCE [LARGE SCALE GENOMIC DNA]</scope>
    <source>
        <strain evidence="4 6">AUS-77-4</strain>
    </source>
</reference>
<evidence type="ECO:0000259" key="3">
    <source>
        <dbReference type="PROSITE" id="PS50217"/>
    </source>
</evidence>
<evidence type="ECO:0000313" key="4">
    <source>
        <dbReference type="EMBL" id="PVU87661.1"/>
    </source>
</evidence>
<dbReference type="GO" id="GO:0003700">
    <property type="term" value="F:DNA-binding transcription factor activity"/>
    <property type="evidence" value="ECO:0007669"/>
    <property type="project" value="InterPro"/>
</dbReference>
<name>A0A2T9Y5P6_9FUNG</name>
<feature type="region of interest" description="Disordered" evidence="2">
    <location>
        <begin position="368"/>
        <end position="429"/>
    </location>
</feature>
<dbReference type="SMART" id="SM00338">
    <property type="entry name" value="BRLZ"/>
    <property type="match status" value="1"/>
</dbReference>
<dbReference type="STRING" id="61424.A0A2T9Y5P6"/>
<evidence type="ECO:0000256" key="2">
    <source>
        <dbReference type="SAM" id="MobiDB-lite"/>
    </source>
</evidence>
<dbReference type="EMBL" id="MBFT01000462">
    <property type="protein sequence ID" value="PVU90793.1"/>
    <property type="molecule type" value="Genomic_DNA"/>
</dbReference>
<dbReference type="InterPro" id="IPR004827">
    <property type="entry name" value="bZIP"/>
</dbReference>
<dbReference type="CDD" id="cd14812">
    <property type="entry name" value="bZIP_u3"/>
    <property type="match status" value="1"/>
</dbReference>
<dbReference type="PROSITE" id="PS50217">
    <property type="entry name" value="BZIP"/>
    <property type="match status" value="1"/>
</dbReference>
<comment type="caution">
    <text evidence="4">The sequence shown here is derived from an EMBL/GenBank/DDBJ whole genome shotgun (WGS) entry which is preliminary data.</text>
</comment>
<accession>A0A2T9Y5P6</accession>